<sequence length="337" mass="37726">MRKPGSHIPKIKTQVALDVSSKALDVHFKSDGQAFSVPNTEEGLNCILKTFTAYDVSLVLMESTGGYEDLAACFFQDHGFDVVVVNARHARNFARAMGKLAKTDRIDAAVLADMAFMIDSSHDRDRYIKPLTDEQRKRLSVMTVRRRQVVGLISTEKQRLTRADDWTRASIKKTIKALTTELRHIEQQISAHVKKNFVDLSKMLLSIPGIGEQAMTILIGEVPELGKADRRMISALIGVAPFNHDSGNFRGRRRIWGGRQSVRNVLYMGIISATRFNPVIRSFYNRLVSAGKPKKVALIACMRKLLTIINAMMRTGKPFDVALHGGGYADHHLRLQP</sequence>
<proteinExistence type="predicted"/>
<dbReference type="EMBL" id="CP035676">
    <property type="protein sequence ID" value="QXY82904.1"/>
    <property type="molecule type" value="Genomic_DNA"/>
</dbReference>
<dbReference type="Pfam" id="PF01548">
    <property type="entry name" value="DEDD_Tnp_IS110"/>
    <property type="match status" value="1"/>
</dbReference>
<evidence type="ECO:0000259" key="3">
    <source>
        <dbReference type="Pfam" id="PF02371"/>
    </source>
</evidence>
<evidence type="ECO:0000259" key="2">
    <source>
        <dbReference type="Pfam" id="PF01548"/>
    </source>
</evidence>
<dbReference type="InterPro" id="IPR047650">
    <property type="entry name" value="Transpos_IS110"/>
</dbReference>
<name>A0A8F8ARN2_SALBN</name>
<gene>
    <name evidence="4" type="ORF">EWI73_02425</name>
</gene>
<reference evidence="4" key="1">
    <citation type="submission" date="2019-02" db="EMBL/GenBank/DDBJ databases">
        <title>Average Nucleotide Identity (ANI) for Rapid Identification of Enteric Bacteria using Whole Genome Sequence (WGS).</title>
        <authorList>
            <person name="Dinsmore B."/>
            <person name="Lane C."/>
            <person name="Rowe L."/>
        </authorList>
    </citation>
    <scope>NUCLEOTIDE SEQUENCE</scope>
    <source>
        <strain evidence="4">04-0440</strain>
    </source>
</reference>
<protein>
    <submittedName>
        <fullName evidence="4">IS110 family transposase</fullName>
    </submittedName>
</protein>
<feature type="coiled-coil region" evidence="1">
    <location>
        <begin position="168"/>
        <end position="195"/>
    </location>
</feature>
<dbReference type="AlphaFoldDB" id="A0A8F8ARN2"/>
<dbReference type="InterPro" id="IPR002525">
    <property type="entry name" value="Transp_IS110-like_N"/>
</dbReference>
<keyword evidence="1" id="KW-0175">Coiled coil</keyword>
<organism evidence="4">
    <name type="scientific">Salmonella bongori</name>
    <dbReference type="NCBI Taxonomy" id="54736"/>
    <lineage>
        <taxon>Bacteria</taxon>
        <taxon>Pseudomonadati</taxon>
        <taxon>Pseudomonadota</taxon>
        <taxon>Gammaproteobacteria</taxon>
        <taxon>Enterobacterales</taxon>
        <taxon>Enterobacteriaceae</taxon>
        <taxon>Salmonella</taxon>
    </lineage>
</organism>
<evidence type="ECO:0000256" key="1">
    <source>
        <dbReference type="SAM" id="Coils"/>
    </source>
</evidence>
<evidence type="ECO:0000313" key="4">
    <source>
        <dbReference type="EMBL" id="QXY82904.1"/>
    </source>
</evidence>
<feature type="domain" description="Transposase IS116/IS110/IS902 C-terminal" evidence="3">
    <location>
        <begin position="202"/>
        <end position="284"/>
    </location>
</feature>
<dbReference type="Pfam" id="PF02371">
    <property type="entry name" value="Transposase_20"/>
    <property type="match status" value="1"/>
</dbReference>
<dbReference type="InterPro" id="IPR003346">
    <property type="entry name" value="Transposase_20"/>
</dbReference>
<dbReference type="GO" id="GO:0006313">
    <property type="term" value="P:DNA transposition"/>
    <property type="evidence" value="ECO:0007669"/>
    <property type="project" value="InterPro"/>
</dbReference>
<dbReference type="GO" id="GO:0003677">
    <property type="term" value="F:DNA binding"/>
    <property type="evidence" value="ECO:0007669"/>
    <property type="project" value="InterPro"/>
</dbReference>
<feature type="domain" description="Transposase IS110-like N-terminal" evidence="2">
    <location>
        <begin position="17"/>
        <end position="162"/>
    </location>
</feature>
<dbReference type="NCBIfam" id="NF033542">
    <property type="entry name" value="transpos_IS110"/>
    <property type="match status" value="1"/>
</dbReference>
<dbReference type="GO" id="GO:0004803">
    <property type="term" value="F:transposase activity"/>
    <property type="evidence" value="ECO:0007669"/>
    <property type="project" value="InterPro"/>
</dbReference>
<accession>A0A8F8ARN2</accession>
<dbReference type="PANTHER" id="PTHR33055">
    <property type="entry name" value="TRANSPOSASE FOR INSERTION SEQUENCE ELEMENT IS1111A"/>
    <property type="match status" value="1"/>
</dbReference>
<dbReference type="PANTHER" id="PTHR33055:SF13">
    <property type="entry name" value="TRANSPOSASE"/>
    <property type="match status" value="1"/>
</dbReference>
<dbReference type="RefSeq" id="WP_219349284.1">
    <property type="nucleotide sequence ID" value="NZ_CP035676.1"/>
</dbReference>